<keyword evidence="2" id="KW-0255">Endonuclease</keyword>
<dbReference type="Proteomes" id="UP000239236">
    <property type="component" value="Unassembled WGS sequence"/>
</dbReference>
<comment type="caution">
    <text evidence="2">The sequence shown here is derived from an EMBL/GenBank/DDBJ whole genome shotgun (WGS) entry which is preliminary data.</text>
</comment>
<name>A0ABX5DJP5_9BACI</name>
<proteinExistence type="predicted"/>
<keyword evidence="3" id="KW-1185">Reference proteome</keyword>
<gene>
    <name evidence="2" type="ORF">C6357_30750</name>
</gene>
<dbReference type="GO" id="GO:0004519">
    <property type="term" value="F:endonuclease activity"/>
    <property type="evidence" value="ECO:0007669"/>
    <property type="project" value="UniProtKB-KW"/>
</dbReference>
<dbReference type="EMBL" id="PVRR01000021">
    <property type="protein sequence ID" value="PRT33929.1"/>
    <property type="molecule type" value="Genomic_DNA"/>
</dbReference>
<accession>A0ABX5DJP5</accession>
<dbReference type="Gene3D" id="1.10.30.50">
    <property type="match status" value="1"/>
</dbReference>
<dbReference type="RefSeq" id="WP_106102979.1">
    <property type="nucleotide sequence ID" value="NZ_PVRR01000021.1"/>
</dbReference>
<evidence type="ECO:0000313" key="3">
    <source>
        <dbReference type="Proteomes" id="UP000239236"/>
    </source>
</evidence>
<dbReference type="InterPro" id="IPR002711">
    <property type="entry name" value="HNH"/>
</dbReference>
<evidence type="ECO:0000313" key="2">
    <source>
        <dbReference type="EMBL" id="PRT33929.1"/>
    </source>
</evidence>
<evidence type="ECO:0000259" key="1">
    <source>
        <dbReference type="SMART" id="SM00507"/>
    </source>
</evidence>
<keyword evidence="2" id="KW-0540">Nuclease</keyword>
<keyword evidence="2" id="KW-0378">Hydrolase</keyword>
<organism evidence="2 3">
    <name type="scientific">Bacillus wiedmannii</name>
    <dbReference type="NCBI Taxonomy" id="1890302"/>
    <lineage>
        <taxon>Bacteria</taxon>
        <taxon>Bacillati</taxon>
        <taxon>Bacillota</taxon>
        <taxon>Bacilli</taxon>
        <taxon>Bacillales</taxon>
        <taxon>Bacillaceae</taxon>
        <taxon>Bacillus</taxon>
        <taxon>Bacillus cereus group</taxon>
    </lineage>
</organism>
<feature type="domain" description="HNH nuclease" evidence="1">
    <location>
        <begin position="192"/>
        <end position="252"/>
    </location>
</feature>
<protein>
    <submittedName>
        <fullName evidence="2">HNH endonuclease</fullName>
    </submittedName>
</protein>
<sequence length="272" mass="31366">MAVLKDEHLSLSSGIGLAGLAIGYFYQAGRNAFENFKEEIIDVIVKPNKTSAVHWYLGYFQDISEDISKIKEDGEELEYLFDFILRIIDEAKLKPDLPIPDFENCSDKWHEHCSCSEIVKLWESFVDENYSKINELIVHAAFQIIFLDRKFLHDFHLELAEFIEDYMDDIKSAKPDCVTVKNRIKRQSFPKWLTNAVFHRDKGTCSNSECRCDLTKLIRPQNTIHIDHIVPLQLFGSNDASNFQLLCETCNTSKGARSTETSSVNVPFWNLD</sequence>
<dbReference type="InterPro" id="IPR003615">
    <property type="entry name" value="HNH_nuc"/>
</dbReference>
<reference evidence="2 3" key="1">
    <citation type="submission" date="2018-03" db="EMBL/GenBank/DDBJ databases">
        <title>Genotypic and phenotypic analysis of antagonistic Bacillus spp. isolated from rhizosphere soil of plants in Tibet.</title>
        <authorList>
            <person name="Borriss R."/>
            <person name="Lasch P."/>
            <person name="Wu L."/>
            <person name="Wu H."/>
            <person name="Gao X."/>
        </authorList>
    </citation>
    <scope>NUCLEOTIDE SEQUENCE [LARGE SCALE GENOMIC DNA]</scope>
    <source>
        <strain evidence="2 3">NMSW16</strain>
    </source>
</reference>
<dbReference type="Pfam" id="PF01844">
    <property type="entry name" value="HNH"/>
    <property type="match status" value="1"/>
</dbReference>
<dbReference type="SMART" id="SM00507">
    <property type="entry name" value="HNHc"/>
    <property type="match status" value="1"/>
</dbReference>
<dbReference type="CDD" id="cd00085">
    <property type="entry name" value="HNHc"/>
    <property type="match status" value="1"/>
</dbReference>